<feature type="binding site" evidence="14">
    <location>
        <position position="316"/>
    </location>
    <ligand>
        <name>pyridoxal 5'-phosphate</name>
        <dbReference type="ChEBI" id="CHEBI:597326"/>
    </ligand>
</feature>
<evidence type="ECO:0000256" key="8">
    <source>
        <dbReference type="ARBA" id="ARBA00022697"/>
    </source>
</evidence>
<dbReference type="GO" id="GO:0006567">
    <property type="term" value="P:L-threonine catabolic process"/>
    <property type="evidence" value="ECO:0007669"/>
    <property type="project" value="TreeGrafter"/>
</dbReference>
<comment type="catalytic activity">
    <reaction evidence="11 13">
        <text>O-phospho-L-homoserine + H2O = L-threonine + phosphate</text>
        <dbReference type="Rhea" id="RHEA:10840"/>
        <dbReference type="ChEBI" id="CHEBI:15377"/>
        <dbReference type="ChEBI" id="CHEBI:43474"/>
        <dbReference type="ChEBI" id="CHEBI:57590"/>
        <dbReference type="ChEBI" id="CHEBI:57926"/>
        <dbReference type="EC" id="4.2.3.1"/>
    </reaction>
</comment>
<keyword evidence="10 13" id="KW-0456">Lyase</keyword>
<dbReference type="AlphaFoldDB" id="A0A060M0F7"/>
<comment type="similarity">
    <text evidence="4 13">Belongs to the threonine synthase family.</text>
</comment>
<dbReference type="InterPro" id="IPR036052">
    <property type="entry name" value="TrpB-like_PALP_sf"/>
</dbReference>
<name>A0A060M0F7_9BACI</name>
<dbReference type="Proteomes" id="UP000027142">
    <property type="component" value="Chromosome"/>
</dbReference>
<feature type="binding site" evidence="14">
    <location>
        <position position="87"/>
    </location>
    <ligand>
        <name>pyridoxal 5'-phosphate</name>
        <dbReference type="ChEBI" id="CHEBI:597326"/>
    </ligand>
</feature>
<keyword evidence="8 13" id="KW-0791">Threonine biosynthesis</keyword>
<evidence type="ECO:0000256" key="5">
    <source>
        <dbReference type="ARBA" id="ARBA00013028"/>
    </source>
</evidence>
<dbReference type="GO" id="GO:0030170">
    <property type="term" value="F:pyridoxal phosphate binding"/>
    <property type="evidence" value="ECO:0007669"/>
    <property type="project" value="InterPro"/>
</dbReference>
<evidence type="ECO:0000259" key="16">
    <source>
        <dbReference type="Pfam" id="PF00291"/>
    </source>
</evidence>
<dbReference type="FunFam" id="3.40.50.1100:FF:000014">
    <property type="entry name" value="Threonine synthase"/>
    <property type="match status" value="1"/>
</dbReference>
<evidence type="ECO:0000256" key="15">
    <source>
        <dbReference type="PIRSR" id="PIRSR038945-2"/>
    </source>
</evidence>
<dbReference type="PROSITE" id="PS00165">
    <property type="entry name" value="DEHYDRATASE_SER_THR"/>
    <property type="match status" value="1"/>
</dbReference>
<gene>
    <name evidence="17" type="ORF">BleG1_2941</name>
</gene>
<protein>
    <recommendedName>
        <fullName evidence="6 12">Threonine synthase</fullName>
        <ecNumber evidence="5 12">4.2.3.1</ecNumber>
    </recommendedName>
</protein>
<dbReference type="PANTHER" id="PTHR48078">
    <property type="entry name" value="THREONINE DEHYDRATASE, MITOCHONDRIAL-RELATED"/>
    <property type="match status" value="1"/>
</dbReference>
<feature type="binding site" evidence="14">
    <location>
        <begin position="187"/>
        <end position="191"/>
    </location>
    <ligand>
        <name>pyridoxal 5'-phosphate</name>
        <dbReference type="ChEBI" id="CHEBI:597326"/>
    </ligand>
</feature>
<comment type="cofactor">
    <cofactor evidence="1 13 14">
        <name>pyridoxal 5'-phosphate</name>
        <dbReference type="ChEBI" id="CHEBI:597326"/>
    </cofactor>
</comment>
<evidence type="ECO:0000256" key="11">
    <source>
        <dbReference type="ARBA" id="ARBA00049144"/>
    </source>
</evidence>
<dbReference type="PIRSF" id="PIRSF038945">
    <property type="entry name" value="Thr_synthase"/>
    <property type="match status" value="1"/>
</dbReference>
<accession>A0A060M0F7</accession>
<dbReference type="GO" id="GO:0003941">
    <property type="term" value="F:L-serine ammonia-lyase activity"/>
    <property type="evidence" value="ECO:0007669"/>
    <property type="project" value="TreeGrafter"/>
</dbReference>
<evidence type="ECO:0000313" key="18">
    <source>
        <dbReference type="Proteomes" id="UP000027142"/>
    </source>
</evidence>
<evidence type="ECO:0000256" key="2">
    <source>
        <dbReference type="ARBA" id="ARBA00003648"/>
    </source>
</evidence>
<organism evidence="17 18">
    <name type="scientific">Shouchella lehensis G1</name>
    <dbReference type="NCBI Taxonomy" id="1246626"/>
    <lineage>
        <taxon>Bacteria</taxon>
        <taxon>Bacillati</taxon>
        <taxon>Bacillota</taxon>
        <taxon>Bacilli</taxon>
        <taxon>Bacillales</taxon>
        <taxon>Bacillaceae</taxon>
        <taxon>Shouchella</taxon>
    </lineage>
</organism>
<dbReference type="FunFam" id="3.40.50.1100:FF:000013">
    <property type="entry name" value="Threonine synthase"/>
    <property type="match status" value="1"/>
</dbReference>
<evidence type="ECO:0000256" key="13">
    <source>
        <dbReference type="PIRNR" id="PIRNR038945"/>
    </source>
</evidence>
<dbReference type="InterPro" id="IPR000634">
    <property type="entry name" value="Ser/Thr_deHydtase_PyrdxlP-BS"/>
</dbReference>
<proteinExistence type="inferred from homology"/>
<keyword evidence="7 13" id="KW-0028">Amino-acid biosynthesis</keyword>
<evidence type="ECO:0000256" key="7">
    <source>
        <dbReference type="ARBA" id="ARBA00022605"/>
    </source>
</evidence>
<evidence type="ECO:0000256" key="4">
    <source>
        <dbReference type="ARBA" id="ARBA00005517"/>
    </source>
</evidence>
<dbReference type="GO" id="GO:0009097">
    <property type="term" value="P:isoleucine biosynthetic process"/>
    <property type="evidence" value="ECO:0007669"/>
    <property type="project" value="TreeGrafter"/>
</dbReference>
<evidence type="ECO:0000256" key="9">
    <source>
        <dbReference type="ARBA" id="ARBA00022898"/>
    </source>
</evidence>
<evidence type="ECO:0000256" key="6">
    <source>
        <dbReference type="ARBA" id="ARBA00018679"/>
    </source>
</evidence>
<evidence type="ECO:0000256" key="1">
    <source>
        <dbReference type="ARBA" id="ARBA00001933"/>
    </source>
</evidence>
<dbReference type="Pfam" id="PF00291">
    <property type="entry name" value="PALP"/>
    <property type="match status" value="1"/>
</dbReference>
<evidence type="ECO:0000256" key="10">
    <source>
        <dbReference type="ARBA" id="ARBA00023239"/>
    </source>
</evidence>
<feature type="domain" description="Tryptophan synthase beta chain-like PALP" evidence="16">
    <location>
        <begin position="25"/>
        <end position="317"/>
    </location>
</feature>
<evidence type="ECO:0000256" key="3">
    <source>
        <dbReference type="ARBA" id="ARBA00004979"/>
    </source>
</evidence>
<evidence type="ECO:0000256" key="12">
    <source>
        <dbReference type="NCBIfam" id="TIGR00260"/>
    </source>
</evidence>
<dbReference type="InterPro" id="IPR050147">
    <property type="entry name" value="Ser/Thr_Dehydratase"/>
</dbReference>
<dbReference type="HOGENOM" id="CLU_028142_0_0_9"/>
<dbReference type="InterPro" id="IPR001926">
    <property type="entry name" value="TrpB-like_PALP"/>
</dbReference>
<comment type="pathway">
    <text evidence="3 13">Amino-acid biosynthesis; L-threonine biosynthesis; L-threonine from L-aspartate: step 5/5.</text>
</comment>
<dbReference type="PATRIC" id="fig|1246626.3.peg.2929"/>
<dbReference type="eggNOG" id="COG0498">
    <property type="taxonomic scope" value="Bacteria"/>
</dbReference>
<sequence>MLMWKGLLQEYKAYLPVQDQTPKLSLGEGNTPLVHFERLSERLGIDLYGKHEGVNPTGSFKDRGMVMAVAKAVEKGKTAIMCASTGNTAASAAAYGAKAGLKVFVVIPKGKIAQGKLAQAVMLGAEVIEVDGNFDQALKTVREVTEDSSIELVNSVNPYRLQGQKTSAFEICDQLGSAPDVLAIPVGNAGNISAYWLGFKEYHQRFQTGLPKLFGFQAEGAAPIVRNKIIDNPETIATAIRIGNPASWSTATLAAKESLGLIDMVSDEEIIEAYQELAKNEGIFAEPGSCASIAGIKKAVANGQLSRGSKVVAVLTGNGLKDPVTAMDVSPSERVVLDQTSEAFKAYLHGKEMVV</sequence>
<dbReference type="GO" id="GO:0004795">
    <property type="term" value="F:threonine synthase activity"/>
    <property type="evidence" value="ECO:0007669"/>
    <property type="project" value="UniProtKB-UniRule"/>
</dbReference>
<dbReference type="KEGG" id="ble:BleG1_2941"/>
<feature type="modified residue" description="N6-(pyridoxal phosphate)lysine" evidence="15">
    <location>
        <position position="61"/>
    </location>
</feature>
<dbReference type="GO" id="GO:0004794">
    <property type="term" value="F:threonine deaminase activity"/>
    <property type="evidence" value="ECO:0007669"/>
    <property type="project" value="TreeGrafter"/>
</dbReference>
<keyword evidence="18" id="KW-1185">Reference proteome</keyword>
<dbReference type="EC" id="4.2.3.1" evidence="5 12"/>
<dbReference type="InterPro" id="IPR004450">
    <property type="entry name" value="Thr_synthase-like"/>
</dbReference>
<dbReference type="UniPathway" id="UPA00050">
    <property type="reaction ID" value="UER00065"/>
</dbReference>
<dbReference type="SUPFAM" id="SSF53686">
    <property type="entry name" value="Tryptophan synthase beta subunit-like PLP-dependent enzymes"/>
    <property type="match status" value="1"/>
</dbReference>
<evidence type="ECO:0000256" key="14">
    <source>
        <dbReference type="PIRSR" id="PIRSR038945-1"/>
    </source>
</evidence>
<dbReference type="GO" id="GO:0009088">
    <property type="term" value="P:threonine biosynthetic process"/>
    <property type="evidence" value="ECO:0007669"/>
    <property type="project" value="UniProtKB-UniRule"/>
</dbReference>
<dbReference type="InterPro" id="IPR026260">
    <property type="entry name" value="Thr_Synthase_bac/arc"/>
</dbReference>
<comment type="function">
    <text evidence="2 13">Catalyzes the gamma-elimination of phosphate from L-phosphohomoserine and the beta-addition of water to produce L-threonine.</text>
</comment>
<dbReference type="PANTHER" id="PTHR48078:SF6">
    <property type="entry name" value="L-THREONINE DEHYDRATASE CATABOLIC TDCB"/>
    <property type="match status" value="1"/>
</dbReference>
<dbReference type="GO" id="GO:0006565">
    <property type="term" value="P:L-serine catabolic process"/>
    <property type="evidence" value="ECO:0007669"/>
    <property type="project" value="TreeGrafter"/>
</dbReference>
<dbReference type="STRING" id="1246626.BleG1_2941"/>
<evidence type="ECO:0000313" key="17">
    <source>
        <dbReference type="EMBL" id="AIC95505.1"/>
    </source>
</evidence>
<dbReference type="Gene3D" id="3.40.50.1100">
    <property type="match status" value="2"/>
</dbReference>
<dbReference type="EMBL" id="CP003923">
    <property type="protein sequence ID" value="AIC95505.1"/>
    <property type="molecule type" value="Genomic_DNA"/>
</dbReference>
<dbReference type="CDD" id="cd01563">
    <property type="entry name" value="Thr-synth_1"/>
    <property type="match status" value="1"/>
</dbReference>
<keyword evidence="9 13" id="KW-0663">Pyridoxal phosphate</keyword>
<dbReference type="NCBIfam" id="TIGR00260">
    <property type="entry name" value="thrC"/>
    <property type="match status" value="1"/>
</dbReference>
<reference evidence="17 18" key="1">
    <citation type="journal article" date="2014" name="Gene">
        <title>A comparative genomic analysis of the alkalitolerant soil bacterium Bacillus lehensis G1.</title>
        <authorList>
            <person name="Noor Y.M."/>
            <person name="Samsulrizal N.H."/>
            <person name="Jema'on N.A."/>
            <person name="Low K.O."/>
            <person name="Ramli A.N."/>
            <person name="Alias N.I."/>
            <person name="Damis S.I."/>
            <person name="Fuzi S.F."/>
            <person name="Isa M.N."/>
            <person name="Murad A.M."/>
            <person name="Raih M.F."/>
            <person name="Bakar F.D."/>
            <person name="Najimudin N."/>
            <person name="Mahadi N.M."/>
            <person name="Illias R.M."/>
        </authorList>
    </citation>
    <scope>NUCLEOTIDE SEQUENCE [LARGE SCALE GENOMIC DNA]</scope>
    <source>
        <strain evidence="17 18">G1</strain>
    </source>
</reference>